<accession>A0A395UWI0</accession>
<comment type="caution">
    <text evidence="1">The sequence shown here is derived from an EMBL/GenBank/DDBJ whole genome shotgun (WGS) entry which is preliminary data.</text>
</comment>
<reference evidence="1 2" key="1">
    <citation type="submission" date="2018-08" db="EMBL/GenBank/DDBJ databases">
        <title>A genome reference for cultivated species of the human gut microbiota.</title>
        <authorList>
            <person name="Zou Y."/>
            <person name="Xue W."/>
            <person name="Luo G."/>
        </authorList>
    </citation>
    <scope>NUCLEOTIDE SEQUENCE [LARGE SCALE GENOMIC DNA]</scope>
    <source>
        <strain evidence="1 2">AF25-15</strain>
    </source>
</reference>
<evidence type="ECO:0000313" key="1">
    <source>
        <dbReference type="EMBL" id="RGR52067.1"/>
    </source>
</evidence>
<gene>
    <name evidence="1" type="ORF">DWY38_15540</name>
</gene>
<organism evidence="1 2">
    <name type="scientific">Agathobacter rectalis</name>
    <dbReference type="NCBI Taxonomy" id="39491"/>
    <lineage>
        <taxon>Bacteria</taxon>
        <taxon>Bacillati</taxon>
        <taxon>Bacillota</taxon>
        <taxon>Clostridia</taxon>
        <taxon>Lachnospirales</taxon>
        <taxon>Lachnospiraceae</taxon>
        <taxon>Agathobacter</taxon>
    </lineage>
</organism>
<dbReference type="RefSeq" id="WP_118392636.1">
    <property type="nucleotide sequence ID" value="NZ_QRUJ01000028.1"/>
</dbReference>
<dbReference type="AlphaFoldDB" id="A0A395UWI0"/>
<sequence>MNKAYFSKVSHTMSWDELKLNISKQKKNDIKPLPYEILIEIFISPCDFDKLSICLSKAPLLYKPYAAQSIATSQGIWTCILIRCFNNSKNVLIYTAGNIYPLYASILDF</sequence>
<protein>
    <submittedName>
        <fullName evidence="1">Uncharacterized protein</fullName>
    </submittedName>
</protein>
<name>A0A395UWI0_9FIRM</name>
<proteinExistence type="predicted"/>
<dbReference type="Proteomes" id="UP000266066">
    <property type="component" value="Unassembled WGS sequence"/>
</dbReference>
<dbReference type="EMBL" id="QRUJ01000028">
    <property type="protein sequence ID" value="RGR52067.1"/>
    <property type="molecule type" value="Genomic_DNA"/>
</dbReference>
<evidence type="ECO:0000313" key="2">
    <source>
        <dbReference type="Proteomes" id="UP000266066"/>
    </source>
</evidence>